<dbReference type="GO" id="GO:0001518">
    <property type="term" value="C:voltage-gated sodium channel complex"/>
    <property type="evidence" value="ECO:0007669"/>
    <property type="project" value="TreeGrafter"/>
</dbReference>
<organism evidence="7 8">
    <name type="scientific">Candidula unifasciata</name>
    <dbReference type="NCBI Taxonomy" id="100452"/>
    <lineage>
        <taxon>Eukaryota</taxon>
        <taxon>Metazoa</taxon>
        <taxon>Spiralia</taxon>
        <taxon>Lophotrochozoa</taxon>
        <taxon>Mollusca</taxon>
        <taxon>Gastropoda</taxon>
        <taxon>Heterobranchia</taxon>
        <taxon>Euthyneura</taxon>
        <taxon>Panpulmonata</taxon>
        <taxon>Eupulmonata</taxon>
        <taxon>Stylommatophora</taxon>
        <taxon>Helicina</taxon>
        <taxon>Helicoidea</taxon>
        <taxon>Geomitridae</taxon>
        <taxon>Candidula</taxon>
    </lineage>
</organism>
<dbReference type="EMBL" id="CAJHNH020000113">
    <property type="protein sequence ID" value="CAG5115372.1"/>
    <property type="molecule type" value="Genomic_DNA"/>
</dbReference>
<feature type="non-terminal residue" evidence="7">
    <location>
        <position position="1"/>
    </location>
</feature>
<comment type="subcellular location">
    <subcellularLocation>
        <location evidence="1">Membrane</location>
        <topology evidence="1">Multi-pass membrane protein</topology>
    </subcellularLocation>
</comment>
<protein>
    <recommendedName>
        <fullName evidence="6">Ion transport domain-containing protein</fullName>
    </recommendedName>
</protein>
<accession>A0A8S3YJ36</accession>
<keyword evidence="2 5" id="KW-0812">Transmembrane</keyword>
<dbReference type="PANTHER" id="PTHR10037">
    <property type="entry name" value="VOLTAGE-GATED CATION CHANNEL CALCIUM AND SODIUM"/>
    <property type="match status" value="1"/>
</dbReference>
<gene>
    <name evidence="7" type="ORF">CUNI_LOCUS930</name>
</gene>
<reference evidence="7" key="1">
    <citation type="submission" date="2021-04" db="EMBL/GenBank/DDBJ databases">
        <authorList>
            <consortium name="Molecular Ecology Group"/>
        </authorList>
    </citation>
    <scope>NUCLEOTIDE SEQUENCE</scope>
</reference>
<name>A0A8S3YJ36_9EUPU</name>
<dbReference type="Gene3D" id="1.10.287.70">
    <property type="match status" value="1"/>
</dbReference>
<dbReference type="Proteomes" id="UP000678393">
    <property type="component" value="Unassembled WGS sequence"/>
</dbReference>
<keyword evidence="3 5" id="KW-1133">Transmembrane helix</keyword>
<evidence type="ECO:0000259" key="6">
    <source>
        <dbReference type="Pfam" id="PF00520"/>
    </source>
</evidence>
<evidence type="ECO:0000313" key="8">
    <source>
        <dbReference type="Proteomes" id="UP000678393"/>
    </source>
</evidence>
<keyword evidence="8" id="KW-1185">Reference proteome</keyword>
<evidence type="ECO:0000256" key="2">
    <source>
        <dbReference type="ARBA" id="ARBA00022692"/>
    </source>
</evidence>
<evidence type="ECO:0000313" key="7">
    <source>
        <dbReference type="EMBL" id="CAG5115372.1"/>
    </source>
</evidence>
<dbReference type="Pfam" id="PF00520">
    <property type="entry name" value="Ion_trans"/>
    <property type="match status" value="1"/>
</dbReference>
<dbReference type="GO" id="GO:0019228">
    <property type="term" value="P:neuronal action potential"/>
    <property type="evidence" value="ECO:0007669"/>
    <property type="project" value="TreeGrafter"/>
</dbReference>
<evidence type="ECO:0000256" key="4">
    <source>
        <dbReference type="ARBA" id="ARBA00023136"/>
    </source>
</evidence>
<dbReference type="GO" id="GO:0086010">
    <property type="term" value="P:membrane depolarization during action potential"/>
    <property type="evidence" value="ECO:0007669"/>
    <property type="project" value="TreeGrafter"/>
</dbReference>
<evidence type="ECO:0000256" key="3">
    <source>
        <dbReference type="ARBA" id="ARBA00022989"/>
    </source>
</evidence>
<keyword evidence="4 5" id="KW-0472">Membrane</keyword>
<evidence type="ECO:0000256" key="1">
    <source>
        <dbReference type="ARBA" id="ARBA00004141"/>
    </source>
</evidence>
<proteinExistence type="predicted"/>
<dbReference type="PANTHER" id="PTHR10037:SF62">
    <property type="entry name" value="SODIUM CHANNEL PROTEIN 60E"/>
    <property type="match status" value="1"/>
</dbReference>
<dbReference type="InterPro" id="IPR043203">
    <property type="entry name" value="VGCC_Ca_Na"/>
</dbReference>
<feature type="transmembrane region" description="Helical" evidence="5">
    <location>
        <begin position="18"/>
        <end position="38"/>
    </location>
</feature>
<evidence type="ECO:0000256" key="5">
    <source>
        <dbReference type="SAM" id="Phobius"/>
    </source>
</evidence>
<feature type="transmembrane region" description="Helical" evidence="5">
    <location>
        <begin position="151"/>
        <end position="173"/>
    </location>
</feature>
<dbReference type="SUPFAM" id="SSF81324">
    <property type="entry name" value="Voltage-gated potassium channels"/>
    <property type="match status" value="1"/>
</dbReference>
<sequence length="285" mass="32486">LKTIVNALLRASKMMFDVILLTIFCLMVFAMFGLQLYLGTLRHKCVLEVKGYNENDALMSYDEYYSAWIRSPENWYVDNNDEVPVCGNITGAGLCPIGYLCLPDVGDNPRNGFLSFDNFGWALLSSFQLITLDYWEDIYNKILKANRPWDIVYFIVTIFFGAFYLINLILAVVSTSYEEEAVSAVKEKEREKKESARKKHNAMYDVSYLQMKAKLQAAAAIIQSGSDEIDVNTSAVDGLRIMIPGEEMNETFMPTQFRRVTPEVNNICLLFVLGLFLELSKLEKV</sequence>
<dbReference type="InterPro" id="IPR005821">
    <property type="entry name" value="Ion_trans_dom"/>
</dbReference>
<dbReference type="GO" id="GO:0005248">
    <property type="term" value="F:voltage-gated sodium channel activity"/>
    <property type="evidence" value="ECO:0007669"/>
    <property type="project" value="TreeGrafter"/>
</dbReference>
<comment type="caution">
    <text evidence="7">The sequence shown here is derived from an EMBL/GenBank/DDBJ whole genome shotgun (WGS) entry which is preliminary data.</text>
</comment>
<dbReference type="AlphaFoldDB" id="A0A8S3YJ36"/>
<dbReference type="OrthoDB" id="6152758at2759"/>
<feature type="domain" description="Ion transport" evidence="6">
    <location>
        <begin position="1"/>
        <end position="180"/>
    </location>
</feature>
<feature type="non-terminal residue" evidence="7">
    <location>
        <position position="285"/>
    </location>
</feature>